<dbReference type="GeneID" id="43599239"/>
<dbReference type="Pfam" id="PF02655">
    <property type="entry name" value="ATP-grasp_3"/>
    <property type="match status" value="1"/>
</dbReference>
<dbReference type="AlphaFoldDB" id="A0A370TJS4"/>
<keyword evidence="1" id="KW-0067">ATP-binding</keyword>
<accession>A0A370TJS4</accession>
<reference evidence="3 4" key="1">
    <citation type="journal article" date="2018" name="IMA Fungus">
        <title>IMA Genome-F 9: Draft genome sequence of Annulohypoxylon stygium, Aspergillus mulundensis, Berkeleyomyces basicola (syn. Thielaviopsis basicola), Ceratocystis smalleyi, two Cercospora beticola strains, Coleophoma cylindrospora, Fusarium fracticaudum, Phialophora cf. hyalina, and Morchella septimelata.</title>
        <authorList>
            <person name="Wingfield B.D."/>
            <person name="Bills G.F."/>
            <person name="Dong Y."/>
            <person name="Huang W."/>
            <person name="Nel W.J."/>
            <person name="Swalarsk-Parry B.S."/>
            <person name="Vaghefi N."/>
            <person name="Wilken P.M."/>
            <person name="An Z."/>
            <person name="de Beer Z.W."/>
            <person name="De Vos L."/>
            <person name="Chen L."/>
            <person name="Duong T.A."/>
            <person name="Gao Y."/>
            <person name="Hammerbacher A."/>
            <person name="Kikkert J.R."/>
            <person name="Li Y."/>
            <person name="Li H."/>
            <person name="Li K."/>
            <person name="Li Q."/>
            <person name="Liu X."/>
            <person name="Ma X."/>
            <person name="Naidoo K."/>
            <person name="Pethybridge S.J."/>
            <person name="Sun J."/>
            <person name="Steenkamp E.T."/>
            <person name="van der Nest M.A."/>
            <person name="van Wyk S."/>
            <person name="Wingfield M.J."/>
            <person name="Xiong C."/>
            <person name="Yue Q."/>
            <person name="Zhang X."/>
        </authorList>
    </citation>
    <scope>NUCLEOTIDE SEQUENCE [LARGE SCALE GENOMIC DNA]</scope>
    <source>
        <strain evidence="3 4">BP 5553</strain>
    </source>
</reference>
<dbReference type="PANTHER" id="PTHR37018:SF1">
    <property type="entry name" value="CULTURE SPECIFIC PROTEIN, PUTATIVE (AFU_ORTHOLOGUE AFUA_2G00130)-RELATED"/>
    <property type="match status" value="1"/>
</dbReference>
<comment type="caution">
    <text evidence="3">The sequence shown here is derived from an EMBL/GenBank/DDBJ whole genome shotgun (WGS) entry which is preliminary data.</text>
</comment>
<dbReference type="InterPro" id="IPR011761">
    <property type="entry name" value="ATP-grasp"/>
</dbReference>
<dbReference type="PROSITE" id="PS50975">
    <property type="entry name" value="ATP_GRASP"/>
    <property type="match status" value="1"/>
</dbReference>
<dbReference type="Gene3D" id="3.30.470.20">
    <property type="entry name" value="ATP-grasp fold, B domain"/>
    <property type="match status" value="1"/>
</dbReference>
<gene>
    <name evidence="3" type="ORF">BP5553_06390</name>
</gene>
<name>A0A370TJS4_9HELO</name>
<dbReference type="InterPro" id="IPR003806">
    <property type="entry name" value="ATP-grasp_PylC-type"/>
</dbReference>
<feature type="domain" description="ATP-grasp" evidence="2">
    <location>
        <begin position="166"/>
        <end position="393"/>
    </location>
</feature>
<dbReference type="SUPFAM" id="SSF56059">
    <property type="entry name" value="Glutathione synthetase ATP-binding domain-like"/>
    <property type="match status" value="1"/>
</dbReference>
<dbReference type="OrthoDB" id="5946236at2759"/>
<evidence type="ECO:0000313" key="3">
    <source>
        <dbReference type="EMBL" id="RDL35778.1"/>
    </source>
</evidence>
<organism evidence="3 4">
    <name type="scientific">Venustampulla echinocandica</name>
    <dbReference type="NCBI Taxonomy" id="2656787"/>
    <lineage>
        <taxon>Eukaryota</taxon>
        <taxon>Fungi</taxon>
        <taxon>Dikarya</taxon>
        <taxon>Ascomycota</taxon>
        <taxon>Pezizomycotina</taxon>
        <taxon>Leotiomycetes</taxon>
        <taxon>Helotiales</taxon>
        <taxon>Pleuroascaceae</taxon>
        <taxon>Venustampulla</taxon>
    </lineage>
</organism>
<dbReference type="Proteomes" id="UP000254866">
    <property type="component" value="Unassembled WGS sequence"/>
</dbReference>
<protein>
    <recommendedName>
        <fullName evidence="2">ATP-grasp domain-containing protein</fullName>
    </recommendedName>
</protein>
<keyword evidence="1" id="KW-0547">Nucleotide-binding</keyword>
<dbReference type="GO" id="GO:0005524">
    <property type="term" value="F:ATP binding"/>
    <property type="evidence" value="ECO:0007669"/>
    <property type="project" value="UniProtKB-UniRule"/>
</dbReference>
<dbReference type="RefSeq" id="XP_031868434.1">
    <property type="nucleotide sequence ID" value="XM_032015013.1"/>
</dbReference>
<evidence type="ECO:0000256" key="1">
    <source>
        <dbReference type="PROSITE-ProRule" id="PRU00409"/>
    </source>
</evidence>
<sequence length="456" mass="50890">MTSTTLITLDYTLRDLYAIDNEGEPIPTLIYDTQPTENCGKTSSGKFTYHTCLQSGETTTDASKALFFKCLVQRRAFLSGSMPVIILNITSEQKRPDKSVYQDQLDMYRNFAQLRLDQQPTASFAENADHIALHQKTPLVVARPTDYVSHLPSVVEPEMHYELLSKRGLARSGLPTPPSLVIDPLLLVDHLRDPAGLQHEIERITNHLDIHRIPFVVKLPQSLSGHGTFTVLSEAERKQVKAVFGARIRKMLEGINASNYHLHPSSVVLQDYIQGPEMALSLFVTRMGRPIFISCCKQRFDEQGHWVGGSISYAQQSSLHQTYAKTIEKVAQFLHKKGYYGAAGVDVITDSLGKHYVVDLNARITGTYQLGLLSEHFVQRGLETAKLMAGYFPYPRTTFEKAFCREIQDGSLVITGWAHDDSMQLSYGAITAGGRKFSDTDGLLARVRAHTLSLSA</sequence>
<dbReference type="STRING" id="2656787.A0A370TJS4"/>
<dbReference type="GO" id="GO:0046872">
    <property type="term" value="F:metal ion binding"/>
    <property type="evidence" value="ECO:0007669"/>
    <property type="project" value="InterPro"/>
</dbReference>
<evidence type="ECO:0000259" key="2">
    <source>
        <dbReference type="PROSITE" id="PS50975"/>
    </source>
</evidence>
<proteinExistence type="predicted"/>
<dbReference type="EMBL" id="NPIC01000005">
    <property type="protein sequence ID" value="RDL35778.1"/>
    <property type="molecule type" value="Genomic_DNA"/>
</dbReference>
<evidence type="ECO:0000313" key="4">
    <source>
        <dbReference type="Proteomes" id="UP000254866"/>
    </source>
</evidence>
<keyword evidence="4" id="KW-1185">Reference proteome</keyword>
<dbReference type="PANTHER" id="PTHR37018">
    <property type="entry name" value="CULTURE SPECIFIC PROTEIN, PUTATIVE (AFU_ORTHOLOGUE AFUA_2G00130)-RELATED"/>
    <property type="match status" value="1"/>
</dbReference>
<dbReference type="InterPro" id="IPR053269">
    <property type="entry name" value="Asp-Met_ligase"/>
</dbReference>